<evidence type="ECO:0000256" key="1">
    <source>
        <dbReference type="SAM" id="Coils"/>
    </source>
</evidence>
<keyword evidence="3" id="KW-1185">Reference proteome</keyword>
<dbReference type="EMBL" id="CAJVQB010067007">
    <property type="protein sequence ID" value="CAG8841829.1"/>
    <property type="molecule type" value="Genomic_DNA"/>
</dbReference>
<protein>
    <submittedName>
        <fullName evidence="2">39099_t:CDS:1</fullName>
    </submittedName>
</protein>
<organism evidence="2 3">
    <name type="scientific">Gigaspora margarita</name>
    <dbReference type="NCBI Taxonomy" id="4874"/>
    <lineage>
        <taxon>Eukaryota</taxon>
        <taxon>Fungi</taxon>
        <taxon>Fungi incertae sedis</taxon>
        <taxon>Mucoromycota</taxon>
        <taxon>Glomeromycotina</taxon>
        <taxon>Glomeromycetes</taxon>
        <taxon>Diversisporales</taxon>
        <taxon>Gigasporaceae</taxon>
        <taxon>Gigaspora</taxon>
    </lineage>
</organism>
<keyword evidence="1" id="KW-0175">Coiled coil</keyword>
<feature type="non-terminal residue" evidence="2">
    <location>
        <position position="431"/>
    </location>
</feature>
<reference evidence="2 3" key="1">
    <citation type="submission" date="2021-06" db="EMBL/GenBank/DDBJ databases">
        <authorList>
            <person name="Kallberg Y."/>
            <person name="Tangrot J."/>
            <person name="Rosling A."/>
        </authorList>
    </citation>
    <scope>NUCLEOTIDE SEQUENCE [LARGE SCALE GENOMIC DNA]</scope>
    <source>
        <strain evidence="2 3">120-4 pot B 10/14</strain>
    </source>
</reference>
<sequence>MSKWTDRCIAQMPGKRILIDNSRGTSIIREIDPELEVLPLHEQFQEVSDKNIPSMVGYYHYKPQTEPEQEEWIPLLPGYSVFFKIGDKIWKLSIINESYRLKFQWNNYEIDSNFQQPLEPTGFDYCCFKTLMTEKLDPKKKCSLPYLLGFLQANNINLLQRTVLNIIPIYFQMHNNLKRTASQISNEMEKNETSVKYNVLLEKDGKTLSPDTTQALMVEYKKSNVKIHSLNRQITKLKKQIEQLEKELEKTNIDYNEADLLESKITNAIEFAQLGSTILISTKQYLLLVLIQPCCGCNNNSLKNKILNITIVEFQIKSTIECQQCDTIFEHINEAQDISLTKAVVVSGLSGGISHNAVQNSFAIMGITNQISNKTYYCYQKICFDSLVTAANSCTEEALKKCIEHALSQGKKVLAVGFDCSWSHVQNANQA</sequence>
<gene>
    <name evidence="2" type="ORF">GMARGA_LOCUS35652</name>
</gene>
<feature type="coiled-coil region" evidence="1">
    <location>
        <begin position="220"/>
        <end position="261"/>
    </location>
</feature>
<proteinExistence type="predicted"/>
<comment type="caution">
    <text evidence="2">The sequence shown here is derived from an EMBL/GenBank/DDBJ whole genome shotgun (WGS) entry which is preliminary data.</text>
</comment>
<dbReference type="Proteomes" id="UP000789901">
    <property type="component" value="Unassembled WGS sequence"/>
</dbReference>
<evidence type="ECO:0000313" key="2">
    <source>
        <dbReference type="EMBL" id="CAG8841829.1"/>
    </source>
</evidence>
<evidence type="ECO:0000313" key="3">
    <source>
        <dbReference type="Proteomes" id="UP000789901"/>
    </source>
</evidence>
<accession>A0ABN7WW21</accession>
<name>A0ABN7WW21_GIGMA</name>